<dbReference type="AlphaFoldDB" id="A0ABD5XWV6"/>
<evidence type="ECO:0000256" key="1">
    <source>
        <dbReference type="SAM" id="MobiDB-lite"/>
    </source>
</evidence>
<evidence type="ECO:0000313" key="3">
    <source>
        <dbReference type="Proteomes" id="UP001596368"/>
    </source>
</evidence>
<gene>
    <name evidence="2" type="ORF">ACFQRB_16955</name>
</gene>
<reference evidence="2 3" key="1">
    <citation type="journal article" date="2019" name="Int. J. Syst. Evol. Microbiol.">
        <title>The Global Catalogue of Microorganisms (GCM) 10K type strain sequencing project: providing services to taxonomists for standard genome sequencing and annotation.</title>
        <authorList>
            <consortium name="The Broad Institute Genomics Platform"/>
            <consortium name="The Broad Institute Genome Sequencing Center for Infectious Disease"/>
            <person name="Wu L."/>
            <person name="Ma J."/>
        </authorList>
    </citation>
    <scope>NUCLEOTIDE SEQUENCE [LARGE SCALE GENOMIC DNA]</scope>
    <source>
        <strain evidence="2 3">DT92</strain>
    </source>
</reference>
<feature type="region of interest" description="Disordered" evidence="1">
    <location>
        <begin position="39"/>
        <end position="60"/>
    </location>
</feature>
<comment type="caution">
    <text evidence="2">The sequence shown here is derived from an EMBL/GenBank/DDBJ whole genome shotgun (WGS) entry which is preliminary data.</text>
</comment>
<organism evidence="2 3">
    <name type="scientific">Halobaculum litoreum</name>
    <dbReference type="NCBI Taxonomy" id="3031998"/>
    <lineage>
        <taxon>Archaea</taxon>
        <taxon>Methanobacteriati</taxon>
        <taxon>Methanobacteriota</taxon>
        <taxon>Stenosarchaea group</taxon>
        <taxon>Halobacteria</taxon>
        <taxon>Halobacteriales</taxon>
        <taxon>Haloferacaceae</taxon>
        <taxon>Halobaculum</taxon>
    </lineage>
</organism>
<keyword evidence="3" id="KW-1185">Reference proteome</keyword>
<accession>A0ABD5XWV6</accession>
<protein>
    <submittedName>
        <fullName evidence="2">Uncharacterized protein</fullName>
    </submittedName>
</protein>
<dbReference type="Proteomes" id="UP001596368">
    <property type="component" value="Unassembled WGS sequence"/>
</dbReference>
<dbReference type="EMBL" id="JBHSZG010000002">
    <property type="protein sequence ID" value="MFC7137687.1"/>
    <property type="molecule type" value="Genomic_DNA"/>
</dbReference>
<evidence type="ECO:0000313" key="2">
    <source>
        <dbReference type="EMBL" id="MFC7137687.1"/>
    </source>
</evidence>
<name>A0ABD5XWV6_9EURY</name>
<proteinExistence type="predicted"/>
<sequence>MSGWEGVDRLFDEAQARLGGQGVRTGVIGGAFERVGDEVVEGADPELGRGGELAPRPADT</sequence>